<evidence type="ECO:0000259" key="1">
    <source>
        <dbReference type="Pfam" id="PF01968"/>
    </source>
</evidence>
<keyword evidence="5" id="KW-1185">Reference proteome</keyword>
<accession>A0ABS6US83</accession>
<reference evidence="4 5" key="1">
    <citation type="submission" date="2020-11" db="EMBL/GenBank/DDBJ databases">
        <title>Pseudonocardia abyssalis sp. nov. and Pseudonocardia oceani sp. nov., description and phylogenomic analysis of two novel actinomycetes isolated from the deep Southern Ocean.</title>
        <authorList>
            <person name="Parra J."/>
        </authorList>
    </citation>
    <scope>NUCLEOTIDE SEQUENCE [LARGE SCALE GENOMIC DNA]</scope>
    <source>
        <strain evidence="4 5">KRD-168</strain>
    </source>
</reference>
<dbReference type="InterPro" id="IPR049517">
    <property type="entry name" value="ACX-like_C"/>
</dbReference>
<dbReference type="PANTHER" id="PTHR11365:SF23">
    <property type="entry name" value="HYPOTHETICAL 5-OXOPROLINASE (EUROFUNG)-RELATED"/>
    <property type="match status" value="1"/>
</dbReference>
<dbReference type="Pfam" id="PF05378">
    <property type="entry name" value="Hydant_A_N"/>
    <property type="match status" value="1"/>
</dbReference>
<proteinExistence type="predicted"/>
<evidence type="ECO:0000259" key="2">
    <source>
        <dbReference type="Pfam" id="PF05378"/>
    </source>
</evidence>
<feature type="domain" description="Hydantoinase/oxoprolinase N-terminal" evidence="2">
    <location>
        <begin position="2"/>
        <end position="178"/>
    </location>
</feature>
<feature type="domain" description="Hydantoinase A/oxoprolinase" evidence="1">
    <location>
        <begin position="199"/>
        <end position="481"/>
    </location>
</feature>
<sequence length="675" mass="72514">MIAVDVGGTFTDVVSLENGRIRTAKVSTDVTTAYQPVLTGAAELGVERSAVFNHASTHGLNAVITRNLPKIGFLTTEGHRDILDQGRTWRPAEAILDPRWRRSFGDAARPLVPRYLRRGIRERLLASGEVLFELDEAQAREQLAVLRRCGVTGVAICLLNAYVNRTHEERLRELVREELGDVACSISSEVSPLAKEYARASTTVVDAFMKIIYTDYSENLSKGLADLGFTGQLNYADCAATLVPAERAMEQPFRIVFSGPAAGTVACAHFGELIGEQNLLCADVGGTSCDISVVTDGEPFVNTTFELEHDLIVNSLAIDISSIGAGGGSLVTVGKAGEIQVGPGSAGADPGPACYGRGGTQPTTTDTCLMAGILDGDHFAGGRFSLDVERSKAAFEALDCDFTLSQRVRYAYEMGVNNIAEGVFNIAIKNGVDPRDYSLVAYGAAGPMLLPAVLDLIKCKQVVVPPYPGLFSALGLLSTDQVFTANRSAYTVLSDEVAADVDALFGEMEDQLRDRIAPGRDVTFARSFDGRLVGQSWETPFVPVPDGTLDADALAVMVANFHDTYEQRTGNRFDAFPVEGVTFRVRAILDTDKVEYPVVPERTYADGPLTPVRTTVLRHLTDHDQQAPVFDRDHLRAGDVVDGPAIVDESLSTTHVGAGQTATVGGYGELVITRK</sequence>
<dbReference type="InterPro" id="IPR008040">
    <property type="entry name" value="Hydant_A_N"/>
</dbReference>
<evidence type="ECO:0000313" key="4">
    <source>
        <dbReference type="EMBL" id="MBW0135126.1"/>
    </source>
</evidence>
<dbReference type="InterPro" id="IPR045079">
    <property type="entry name" value="Oxoprolinase-like"/>
</dbReference>
<dbReference type="EMBL" id="JADQDK010000001">
    <property type="protein sequence ID" value="MBW0135126.1"/>
    <property type="molecule type" value="Genomic_DNA"/>
</dbReference>
<comment type="caution">
    <text evidence="4">The sequence shown here is derived from an EMBL/GenBank/DDBJ whole genome shotgun (WGS) entry which is preliminary data.</text>
</comment>
<name>A0ABS6US83_9PSEU</name>
<dbReference type="InterPro" id="IPR002821">
    <property type="entry name" value="Hydantoinase_A"/>
</dbReference>
<feature type="domain" description="Acetophenone carboxylase-like C-terminal" evidence="3">
    <location>
        <begin position="550"/>
        <end position="663"/>
    </location>
</feature>
<protein>
    <submittedName>
        <fullName evidence="4">Hydantoinase/oxoprolinase family protein</fullName>
    </submittedName>
</protein>
<dbReference type="Proteomes" id="UP000694287">
    <property type="component" value="Unassembled WGS sequence"/>
</dbReference>
<organism evidence="4 5">
    <name type="scientific">Pseudonocardia abyssalis</name>
    <dbReference type="NCBI Taxonomy" id="2792008"/>
    <lineage>
        <taxon>Bacteria</taxon>
        <taxon>Bacillati</taxon>
        <taxon>Actinomycetota</taxon>
        <taxon>Actinomycetes</taxon>
        <taxon>Pseudonocardiales</taxon>
        <taxon>Pseudonocardiaceae</taxon>
        <taxon>Pseudonocardia</taxon>
    </lineage>
</organism>
<dbReference type="PANTHER" id="PTHR11365">
    <property type="entry name" value="5-OXOPROLINASE RELATED"/>
    <property type="match status" value="1"/>
</dbReference>
<evidence type="ECO:0000259" key="3">
    <source>
        <dbReference type="Pfam" id="PF19278"/>
    </source>
</evidence>
<evidence type="ECO:0000313" key="5">
    <source>
        <dbReference type="Proteomes" id="UP000694287"/>
    </source>
</evidence>
<dbReference type="RefSeq" id="WP_218600884.1">
    <property type="nucleotide sequence ID" value="NZ_JADQDJ010000005.1"/>
</dbReference>
<dbReference type="Pfam" id="PF01968">
    <property type="entry name" value="Hydantoinase_A"/>
    <property type="match status" value="1"/>
</dbReference>
<gene>
    <name evidence="4" type="ORF">I4I81_12800</name>
</gene>
<dbReference type="Pfam" id="PF19278">
    <property type="entry name" value="Hydant_A_C"/>
    <property type="match status" value="1"/>
</dbReference>